<dbReference type="InterPro" id="IPR025591">
    <property type="entry name" value="RloB"/>
</dbReference>
<gene>
    <name evidence="1" type="ORF">ACFPOB_15785</name>
</gene>
<dbReference type="EMBL" id="JBHSLW010000023">
    <property type="protein sequence ID" value="MFC5421018.1"/>
    <property type="molecule type" value="Genomic_DNA"/>
</dbReference>
<protein>
    <submittedName>
        <fullName evidence="1">RloB domain-containing protein</fullName>
    </submittedName>
</protein>
<proteinExistence type="predicted"/>
<dbReference type="Pfam" id="PF13707">
    <property type="entry name" value="RloB"/>
    <property type="match status" value="1"/>
</dbReference>
<sequence length="190" mass="21396">MRTRRAFIPPRRPIFIGCEGESEQGYAGFLQDLVREADLPVHLMIEVLGPGAGDPLSRVEMAVRKLAHLRRTRAAPVERFVLLDTDQAEMDRDRAERARRLAGQEGIQIVWQEPCFEALLLRHFPNRAANRPPDNQAAQRAIEREWAGYAKPASRAELARRVDLQGVVRASAVEPDLKAMLRCIGLIGEN</sequence>
<dbReference type="RefSeq" id="WP_377799362.1">
    <property type="nucleotide sequence ID" value="NZ_JBHSLW010000023.1"/>
</dbReference>
<name>A0ABW0IRS7_9HYPH</name>
<evidence type="ECO:0000313" key="2">
    <source>
        <dbReference type="Proteomes" id="UP001596053"/>
    </source>
</evidence>
<keyword evidence="2" id="KW-1185">Reference proteome</keyword>
<evidence type="ECO:0000313" key="1">
    <source>
        <dbReference type="EMBL" id="MFC5421018.1"/>
    </source>
</evidence>
<comment type="caution">
    <text evidence="1">The sequence shown here is derived from an EMBL/GenBank/DDBJ whole genome shotgun (WGS) entry which is preliminary data.</text>
</comment>
<reference evidence="2" key="1">
    <citation type="journal article" date="2019" name="Int. J. Syst. Evol. Microbiol.">
        <title>The Global Catalogue of Microorganisms (GCM) 10K type strain sequencing project: providing services to taxonomists for standard genome sequencing and annotation.</title>
        <authorList>
            <consortium name="The Broad Institute Genomics Platform"/>
            <consortium name="The Broad Institute Genome Sequencing Center for Infectious Disease"/>
            <person name="Wu L."/>
            <person name="Ma J."/>
        </authorList>
    </citation>
    <scope>NUCLEOTIDE SEQUENCE [LARGE SCALE GENOMIC DNA]</scope>
    <source>
        <strain evidence="2">NCAIM B.01391</strain>
    </source>
</reference>
<dbReference type="Proteomes" id="UP001596053">
    <property type="component" value="Unassembled WGS sequence"/>
</dbReference>
<organism evidence="1 2">
    <name type="scientific">Bosea eneae</name>
    <dbReference type="NCBI Taxonomy" id="151454"/>
    <lineage>
        <taxon>Bacteria</taxon>
        <taxon>Pseudomonadati</taxon>
        <taxon>Pseudomonadota</taxon>
        <taxon>Alphaproteobacteria</taxon>
        <taxon>Hyphomicrobiales</taxon>
        <taxon>Boseaceae</taxon>
        <taxon>Bosea</taxon>
    </lineage>
</organism>
<accession>A0ABW0IRS7</accession>